<dbReference type="InterPro" id="IPR036019">
    <property type="entry name" value="MscL_channel"/>
</dbReference>
<dbReference type="PROSITE" id="PS01327">
    <property type="entry name" value="MSCL"/>
    <property type="match status" value="1"/>
</dbReference>
<keyword evidence="8 10" id="KW-0472">Membrane</keyword>
<dbReference type="NCBIfam" id="NF001843">
    <property type="entry name" value="PRK00567.1-4"/>
    <property type="match status" value="1"/>
</dbReference>
<dbReference type="SUPFAM" id="SSF81330">
    <property type="entry name" value="Gated mechanosensitive channel"/>
    <property type="match status" value="1"/>
</dbReference>
<keyword evidence="6 10" id="KW-1133">Transmembrane helix</keyword>
<feature type="transmembrane region" description="Helical" evidence="10">
    <location>
        <begin position="36"/>
        <end position="54"/>
    </location>
</feature>
<dbReference type="RefSeq" id="WP_146587030.1">
    <property type="nucleotide sequence ID" value="NZ_SJPO01000005.1"/>
</dbReference>
<reference evidence="11 12" key="1">
    <citation type="submission" date="2019-02" db="EMBL/GenBank/DDBJ databases">
        <title>Deep-cultivation of Planctomycetes and their phenomic and genomic characterization uncovers novel biology.</title>
        <authorList>
            <person name="Wiegand S."/>
            <person name="Jogler M."/>
            <person name="Boedeker C."/>
            <person name="Pinto D."/>
            <person name="Vollmers J."/>
            <person name="Rivas-Marin E."/>
            <person name="Kohn T."/>
            <person name="Peeters S.H."/>
            <person name="Heuer A."/>
            <person name="Rast P."/>
            <person name="Oberbeckmann S."/>
            <person name="Bunk B."/>
            <person name="Jeske O."/>
            <person name="Meyerdierks A."/>
            <person name="Storesund J.E."/>
            <person name="Kallscheuer N."/>
            <person name="Luecker S."/>
            <person name="Lage O.M."/>
            <person name="Pohl T."/>
            <person name="Merkel B.J."/>
            <person name="Hornburger P."/>
            <person name="Mueller R.-W."/>
            <person name="Bruemmer F."/>
            <person name="Labrenz M."/>
            <person name="Spormann A.M."/>
            <person name="Op Den Camp H."/>
            <person name="Overmann J."/>
            <person name="Amann R."/>
            <person name="Jetten M.S.M."/>
            <person name="Mascher T."/>
            <person name="Medema M.H."/>
            <person name="Devos D.P."/>
            <person name="Kaster A.-K."/>
            <person name="Ovreas L."/>
            <person name="Rohde M."/>
            <person name="Galperin M.Y."/>
            <person name="Jogler C."/>
        </authorList>
    </citation>
    <scope>NUCLEOTIDE SEQUENCE [LARGE SCALE GENOMIC DNA]</scope>
    <source>
        <strain evidence="11 12">Pla123a</strain>
    </source>
</reference>
<evidence type="ECO:0000256" key="10">
    <source>
        <dbReference type="HAMAP-Rule" id="MF_00115"/>
    </source>
</evidence>
<dbReference type="InterPro" id="IPR019823">
    <property type="entry name" value="Mechanosensitive_channel_CS"/>
</dbReference>
<dbReference type="Pfam" id="PF01741">
    <property type="entry name" value="MscL"/>
    <property type="match status" value="1"/>
</dbReference>
<evidence type="ECO:0000256" key="7">
    <source>
        <dbReference type="ARBA" id="ARBA00023065"/>
    </source>
</evidence>
<comment type="similarity">
    <text evidence="2 10">Belongs to the MscL family.</text>
</comment>
<sequence length="137" mass="14564">MGLIAEFKKFALRGNVVDLAVGIVIGAAFKDIVTALVDKIIMPVIGAITGGINFGDRAFKLPVPGLDAADQPEIGYGALLQASINFLIIAFALFLVIKAINKVEEQFADPGQPDPAPPPEDIKLLREIRDALVKNEG</sequence>
<gene>
    <name evidence="10 11" type="primary">mscL</name>
    <name evidence="11" type="ORF">Pla123a_23200</name>
</gene>
<protein>
    <recommendedName>
        <fullName evidence="10">Large-conductance mechanosensitive channel</fullName>
    </recommendedName>
</protein>
<dbReference type="Gene3D" id="1.10.1200.120">
    <property type="entry name" value="Large-conductance mechanosensitive channel, MscL, domain 1"/>
    <property type="match status" value="1"/>
</dbReference>
<dbReference type="Proteomes" id="UP000318478">
    <property type="component" value="Unassembled WGS sequence"/>
</dbReference>
<dbReference type="AlphaFoldDB" id="A0A5C5YPR3"/>
<evidence type="ECO:0000313" key="12">
    <source>
        <dbReference type="Proteomes" id="UP000318478"/>
    </source>
</evidence>
<keyword evidence="7 10" id="KW-0406">Ion transport</keyword>
<dbReference type="NCBIfam" id="TIGR00220">
    <property type="entry name" value="mscL"/>
    <property type="match status" value="1"/>
</dbReference>
<keyword evidence="4 10" id="KW-1003">Cell membrane</keyword>
<evidence type="ECO:0000313" key="11">
    <source>
        <dbReference type="EMBL" id="TWT76896.1"/>
    </source>
</evidence>
<evidence type="ECO:0000256" key="1">
    <source>
        <dbReference type="ARBA" id="ARBA00004651"/>
    </source>
</evidence>
<keyword evidence="3 10" id="KW-0813">Transport</keyword>
<comment type="function">
    <text evidence="10">Channel that opens in response to stretch forces in the membrane lipid bilayer. May participate in the regulation of osmotic pressure changes within the cell.</text>
</comment>
<evidence type="ECO:0000256" key="6">
    <source>
        <dbReference type="ARBA" id="ARBA00022989"/>
    </source>
</evidence>
<evidence type="ECO:0000256" key="4">
    <source>
        <dbReference type="ARBA" id="ARBA00022475"/>
    </source>
</evidence>
<comment type="caution">
    <text evidence="11">The sequence shown here is derived from an EMBL/GenBank/DDBJ whole genome shotgun (WGS) entry which is preliminary data.</text>
</comment>
<name>A0A5C5YPR3_9BACT</name>
<proteinExistence type="inferred from homology"/>
<evidence type="ECO:0000256" key="3">
    <source>
        <dbReference type="ARBA" id="ARBA00022448"/>
    </source>
</evidence>
<evidence type="ECO:0000256" key="8">
    <source>
        <dbReference type="ARBA" id="ARBA00023136"/>
    </source>
</evidence>
<dbReference type="GO" id="GO:0005886">
    <property type="term" value="C:plasma membrane"/>
    <property type="evidence" value="ECO:0007669"/>
    <property type="project" value="UniProtKB-SubCell"/>
</dbReference>
<comment type="subcellular location">
    <subcellularLocation>
        <location evidence="1 10">Cell membrane</location>
        <topology evidence="1 10">Multi-pass membrane protein</topology>
    </subcellularLocation>
</comment>
<dbReference type="PRINTS" id="PR01264">
    <property type="entry name" value="MECHCHANNEL"/>
</dbReference>
<dbReference type="EMBL" id="SJPO01000005">
    <property type="protein sequence ID" value="TWT76896.1"/>
    <property type="molecule type" value="Genomic_DNA"/>
</dbReference>
<keyword evidence="5 10" id="KW-0812">Transmembrane</keyword>
<comment type="subunit">
    <text evidence="10">Homopentamer.</text>
</comment>
<evidence type="ECO:0000256" key="2">
    <source>
        <dbReference type="ARBA" id="ARBA00007254"/>
    </source>
</evidence>
<keyword evidence="9 10" id="KW-0407">Ion channel</keyword>
<dbReference type="OrthoDB" id="9810350at2"/>
<feature type="transmembrane region" description="Helical" evidence="10">
    <location>
        <begin position="74"/>
        <end position="97"/>
    </location>
</feature>
<dbReference type="InterPro" id="IPR001185">
    <property type="entry name" value="MS_channel"/>
</dbReference>
<organism evidence="11 12">
    <name type="scientific">Posidoniimonas polymericola</name>
    <dbReference type="NCBI Taxonomy" id="2528002"/>
    <lineage>
        <taxon>Bacteria</taxon>
        <taxon>Pseudomonadati</taxon>
        <taxon>Planctomycetota</taxon>
        <taxon>Planctomycetia</taxon>
        <taxon>Pirellulales</taxon>
        <taxon>Lacipirellulaceae</taxon>
        <taxon>Posidoniimonas</taxon>
    </lineage>
</organism>
<dbReference type="PANTHER" id="PTHR30266">
    <property type="entry name" value="MECHANOSENSITIVE CHANNEL MSCL"/>
    <property type="match status" value="1"/>
</dbReference>
<dbReference type="HAMAP" id="MF_00115">
    <property type="entry name" value="MscL"/>
    <property type="match status" value="1"/>
</dbReference>
<keyword evidence="12" id="KW-1185">Reference proteome</keyword>
<evidence type="ECO:0000256" key="9">
    <source>
        <dbReference type="ARBA" id="ARBA00023303"/>
    </source>
</evidence>
<dbReference type="InterPro" id="IPR037673">
    <property type="entry name" value="MSC/AndL"/>
</dbReference>
<dbReference type="PANTHER" id="PTHR30266:SF2">
    <property type="entry name" value="LARGE-CONDUCTANCE MECHANOSENSITIVE CHANNEL"/>
    <property type="match status" value="1"/>
</dbReference>
<evidence type="ECO:0000256" key="5">
    <source>
        <dbReference type="ARBA" id="ARBA00022692"/>
    </source>
</evidence>
<dbReference type="GO" id="GO:0008381">
    <property type="term" value="F:mechanosensitive monoatomic ion channel activity"/>
    <property type="evidence" value="ECO:0007669"/>
    <property type="project" value="UniProtKB-UniRule"/>
</dbReference>
<accession>A0A5C5YPR3</accession>